<dbReference type="Gene3D" id="3.20.20.80">
    <property type="entry name" value="Glycosidases"/>
    <property type="match status" value="1"/>
</dbReference>
<feature type="compositionally biased region" description="Pro residues" evidence="1">
    <location>
        <begin position="55"/>
        <end position="78"/>
    </location>
</feature>
<feature type="domain" description="Rv2525c-like glycoside hydrolase-like" evidence="2">
    <location>
        <begin position="109"/>
        <end position="225"/>
    </location>
</feature>
<reference evidence="4" key="1">
    <citation type="submission" date="2020-07" db="EMBL/GenBank/DDBJ databases">
        <authorList>
            <person name="Partida-Martinez L."/>
            <person name="Huntemann M."/>
            <person name="Clum A."/>
            <person name="Wang J."/>
            <person name="Palaniappan K."/>
            <person name="Ritter S."/>
            <person name="Chen I.-M."/>
            <person name="Stamatis D."/>
            <person name="Reddy T."/>
            <person name="O'Malley R."/>
            <person name="Daum C."/>
            <person name="Shapiro N."/>
            <person name="Ivanova N."/>
            <person name="Kyrpides N."/>
            <person name="Woyke T."/>
        </authorList>
    </citation>
    <scope>NUCLEOTIDE SEQUENCE [LARGE SCALE GENOMIC DNA]</scope>
    <source>
        <strain evidence="4">AT2.8</strain>
    </source>
</reference>
<dbReference type="AlphaFoldDB" id="A0A852T937"/>
<dbReference type="InterPro" id="IPR015020">
    <property type="entry name" value="Rv2525c-like_Glyco_Hydro-like"/>
</dbReference>
<feature type="region of interest" description="Disordered" evidence="1">
    <location>
        <begin position="30"/>
        <end position="83"/>
    </location>
</feature>
<reference evidence="4" key="2">
    <citation type="submission" date="2020-08" db="EMBL/GenBank/DDBJ databases">
        <title>The Agave Microbiome: Exploring the role of microbial communities in plant adaptations to desert environments.</title>
        <authorList>
            <person name="Partida-Martinez L.P."/>
        </authorList>
    </citation>
    <scope>NUCLEOTIDE SEQUENCE [LARGE SCALE GENOMIC DNA]</scope>
    <source>
        <strain evidence="4">AT2.8</strain>
    </source>
</reference>
<proteinExistence type="predicted"/>
<comment type="caution">
    <text evidence="3">The sequence shown here is derived from an EMBL/GenBank/DDBJ whole genome shotgun (WGS) entry which is preliminary data.</text>
</comment>
<evidence type="ECO:0000313" key="3">
    <source>
        <dbReference type="EMBL" id="NYE04307.1"/>
    </source>
</evidence>
<dbReference type="EMBL" id="JACCBX010000002">
    <property type="protein sequence ID" value="NYE04307.1"/>
    <property type="molecule type" value="Genomic_DNA"/>
</dbReference>
<accession>A0A852T937</accession>
<evidence type="ECO:0000256" key="1">
    <source>
        <dbReference type="SAM" id="MobiDB-lite"/>
    </source>
</evidence>
<evidence type="ECO:0000313" key="4">
    <source>
        <dbReference type="Proteomes" id="UP000548423"/>
    </source>
</evidence>
<dbReference type="Proteomes" id="UP000548423">
    <property type="component" value="Unassembled WGS sequence"/>
</dbReference>
<feature type="compositionally biased region" description="Polar residues" evidence="1">
    <location>
        <begin position="30"/>
        <end position="47"/>
    </location>
</feature>
<name>A0A852T937_9BACI</name>
<evidence type="ECO:0000259" key="2">
    <source>
        <dbReference type="Pfam" id="PF08924"/>
    </source>
</evidence>
<dbReference type="SUPFAM" id="SSF51445">
    <property type="entry name" value="(Trans)glycosidases"/>
    <property type="match status" value="1"/>
</dbReference>
<gene>
    <name evidence="3" type="ORF">F4694_001051</name>
</gene>
<dbReference type="InterPro" id="IPR017853">
    <property type="entry name" value="GH"/>
</dbReference>
<sequence length="293" mass="32054">MKTGKLFWIILLSTFLVLLILLVFLRHDSTPTSTEPVKEPQTVTETGNEGEAPDEPPQPQPEPQPEPEPQPAPPPQEPPQILWGVDTASPLDQAFLQCVVDNYGMPTVFGRYLETKEGVSTGLTPEEVELLHQQGIKIIPIYNHFTNATTYEGGAQEAQAAIAYAQQIGIPEGKAIFADIEPTYPVDEAFIRGWVETLQGSPYKPGIYGIFTNESALTAAYQAAIAANQNIQSQTIIWSSNPDPGVTPQANAPEFQPGAPENVPVSIWQYGIDGETCNIDTNLIQSNILDFLW</sequence>
<dbReference type="Pfam" id="PF08924">
    <property type="entry name" value="Rv2525c_GlyHyd-like"/>
    <property type="match status" value="1"/>
</dbReference>
<organism evidence="3 4">
    <name type="scientific">Neobacillus niacini</name>
    <dbReference type="NCBI Taxonomy" id="86668"/>
    <lineage>
        <taxon>Bacteria</taxon>
        <taxon>Bacillati</taxon>
        <taxon>Bacillota</taxon>
        <taxon>Bacilli</taxon>
        <taxon>Bacillales</taxon>
        <taxon>Bacillaceae</taxon>
        <taxon>Neobacillus</taxon>
    </lineage>
</organism>
<protein>
    <recommendedName>
        <fullName evidence="2">Rv2525c-like glycoside hydrolase-like domain-containing protein</fullName>
    </recommendedName>
</protein>